<reference evidence="1" key="1">
    <citation type="journal article" date="2020" name="Nature">
        <title>Giant virus diversity and host interactions through global metagenomics.</title>
        <authorList>
            <person name="Schulz F."/>
            <person name="Roux S."/>
            <person name="Paez-Espino D."/>
            <person name="Jungbluth S."/>
            <person name="Walsh D.A."/>
            <person name="Denef V.J."/>
            <person name="McMahon K.D."/>
            <person name="Konstantinidis K.T."/>
            <person name="Eloe-Fadrosh E.A."/>
            <person name="Kyrpides N.C."/>
            <person name="Woyke T."/>
        </authorList>
    </citation>
    <scope>NUCLEOTIDE SEQUENCE</scope>
    <source>
        <strain evidence="1">GVMAG-M-3300020182-33</strain>
    </source>
</reference>
<protein>
    <submittedName>
        <fullName evidence="1">Uncharacterized protein</fullName>
    </submittedName>
</protein>
<dbReference type="EMBL" id="MN739300">
    <property type="protein sequence ID" value="QHS97593.1"/>
    <property type="molecule type" value="Genomic_DNA"/>
</dbReference>
<evidence type="ECO:0000313" key="1">
    <source>
        <dbReference type="EMBL" id="QHS97593.1"/>
    </source>
</evidence>
<accession>A0A6C0C207</accession>
<organism evidence="1">
    <name type="scientific">viral metagenome</name>
    <dbReference type="NCBI Taxonomy" id="1070528"/>
    <lineage>
        <taxon>unclassified sequences</taxon>
        <taxon>metagenomes</taxon>
        <taxon>organismal metagenomes</taxon>
    </lineage>
</organism>
<dbReference type="AlphaFoldDB" id="A0A6C0C207"/>
<name>A0A6C0C207_9ZZZZ</name>
<proteinExistence type="predicted"/>
<sequence length="84" mass="9215">MIHFALECFQRMFESQNVALVSSVQDSAEGSTSRIREQRDLGSFTATIGRISAEYVKTVNVFDVACIDDQGGASLFLDALLAHE</sequence>